<evidence type="ECO:0000256" key="2">
    <source>
        <dbReference type="ARBA" id="ARBA00023002"/>
    </source>
</evidence>
<dbReference type="PANTHER" id="PTHR43708:SF5">
    <property type="entry name" value="CONSERVED EXPRESSED OXIDOREDUCTASE (EUROFUNG)-RELATED"/>
    <property type="match status" value="1"/>
</dbReference>
<accession>A0A1B7K4U9</accession>
<evidence type="ECO:0000313" key="4">
    <source>
        <dbReference type="EMBL" id="OAT55159.1"/>
    </source>
</evidence>
<dbReference type="PANTHER" id="PTHR43708">
    <property type="entry name" value="CONSERVED EXPRESSED OXIDOREDUCTASE (EUROFUNG)"/>
    <property type="match status" value="1"/>
</dbReference>
<dbReference type="GO" id="GO:0016491">
    <property type="term" value="F:oxidoreductase activity"/>
    <property type="evidence" value="ECO:0007669"/>
    <property type="project" value="UniProtKB-KW"/>
</dbReference>
<organism evidence="4 5">
    <name type="scientific">Kluyvera georgiana ATCC 51603</name>
    <dbReference type="NCBI Taxonomy" id="1354264"/>
    <lineage>
        <taxon>Bacteria</taxon>
        <taxon>Pseudomonadati</taxon>
        <taxon>Pseudomonadota</taxon>
        <taxon>Gammaproteobacteria</taxon>
        <taxon>Enterobacterales</taxon>
        <taxon>Enterobacteriaceae</taxon>
        <taxon>Kluyvera</taxon>
    </lineage>
</organism>
<dbReference type="RefSeq" id="WP_064543575.1">
    <property type="nucleotide sequence ID" value="NZ_LXEU01000030.1"/>
</dbReference>
<protein>
    <submittedName>
        <fullName evidence="4">Oxidoreductase</fullName>
        <ecNumber evidence="4">1.-.-.-</ecNumber>
    </submittedName>
</protein>
<dbReference type="PATRIC" id="fig|1354264.4.peg.1392"/>
<comment type="similarity">
    <text evidence="1">Belongs to the Gfo/Idh/MocA family.</text>
</comment>
<proteinExistence type="inferred from homology"/>
<evidence type="ECO:0000313" key="5">
    <source>
        <dbReference type="Proteomes" id="UP000078386"/>
    </source>
</evidence>
<dbReference type="EC" id="1.-.-.-" evidence="4"/>
<keyword evidence="2 4" id="KW-0560">Oxidoreductase</keyword>
<dbReference type="InterPro" id="IPR036291">
    <property type="entry name" value="NAD(P)-bd_dom_sf"/>
</dbReference>
<gene>
    <name evidence="4" type="ORF">M989_01331</name>
</gene>
<dbReference type="Pfam" id="PF01408">
    <property type="entry name" value="GFO_IDH_MocA"/>
    <property type="match status" value="1"/>
</dbReference>
<feature type="domain" description="Gfo/Idh/MocA-like oxidoreductase N-terminal" evidence="3">
    <location>
        <begin position="1"/>
        <end position="105"/>
    </location>
</feature>
<evidence type="ECO:0000259" key="3">
    <source>
        <dbReference type="Pfam" id="PF01408"/>
    </source>
</evidence>
<dbReference type="Gene3D" id="3.40.50.720">
    <property type="entry name" value="NAD(P)-binding Rossmann-like Domain"/>
    <property type="match status" value="1"/>
</dbReference>
<dbReference type="SUPFAM" id="SSF51735">
    <property type="entry name" value="NAD(P)-binding Rossmann-fold domains"/>
    <property type="match status" value="1"/>
</dbReference>
<dbReference type="EMBL" id="LXEU01000030">
    <property type="protein sequence ID" value="OAT55159.1"/>
    <property type="molecule type" value="Genomic_DNA"/>
</dbReference>
<comment type="caution">
    <text evidence="4">The sequence shown here is derived from an EMBL/GenBank/DDBJ whole genome shotgun (WGS) entry which is preliminary data.</text>
</comment>
<dbReference type="InterPro" id="IPR000683">
    <property type="entry name" value="Gfo/Idh/MocA-like_OxRdtase_N"/>
</dbReference>
<name>A0A1B7K4U9_9ENTR</name>
<keyword evidence="5" id="KW-1185">Reference proteome</keyword>
<dbReference type="InterPro" id="IPR051317">
    <property type="entry name" value="Gfo/Idh/MocA_oxidoreduct"/>
</dbReference>
<dbReference type="GO" id="GO:0000166">
    <property type="term" value="F:nucleotide binding"/>
    <property type="evidence" value="ECO:0007669"/>
    <property type="project" value="InterPro"/>
</dbReference>
<dbReference type="AlphaFoldDB" id="A0A1B7K4U9"/>
<evidence type="ECO:0000256" key="1">
    <source>
        <dbReference type="ARBA" id="ARBA00010928"/>
    </source>
</evidence>
<reference evidence="4 5" key="1">
    <citation type="submission" date="2016-04" db="EMBL/GenBank/DDBJ databases">
        <title>ATOL: Assembling a taxonomically balanced genome-scale reconstruction of the evolutionary history of the Enterobacteriaceae.</title>
        <authorList>
            <person name="Plunkett G.III."/>
            <person name="Neeno-Eckwall E.C."/>
            <person name="Glasner J.D."/>
            <person name="Perna N.T."/>
        </authorList>
    </citation>
    <scope>NUCLEOTIDE SEQUENCE [LARGE SCALE GENOMIC DNA]</scope>
    <source>
        <strain evidence="4 5">ATCC 51603</strain>
    </source>
</reference>
<sequence length="363" mass="39462">MNIGFIGLGSVVETAYLPALKALSLPVTQICGYDRNPLRVLPGVTVYESLAALLAQPIDTLFITTVSLAHLPVLEQALRSPIPRIVVEKPIAATLEQLTALRQLLSVPDNARRVLALDHWMARDGVLCLAQGRMDDRWQPEDGAVIDRPVVISLDDIVSIDGFLLEPSGYNAAGEPIALNFATGQPDSRQLRHPDGVIVDIGTHVLAMMRETVRYLGGSDDIVLCAERVRDRLGRPIALGDIETAEGEAHLVGTLGGIAVNLWLNKYAGPGVERKGIRITLRDGRVISQNRSPEGERAELICGDSVLGWTRRGAIYAHCLGEQILGAQSLYSRAPQEVAKLTARRIGEVEALLQIQQRLRGTH</sequence>
<dbReference type="Proteomes" id="UP000078386">
    <property type="component" value="Unassembled WGS sequence"/>
</dbReference>